<dbReference type="InterPro" id="IPR051168">
    <property type="entry name" value="AASS"/>
</dbReference>
<dbReference type="Pfam" id="PF05222">
    <property type="entry name" value="AlaDh_PNT_N"/>
    <property type="match status" value="1"/>
</dbReference>
<comment type="caution">
    <text evidence="9">The sequence shown here is derived from an EMBL/GenBank/DDBJ whole genome shotgun (WGS) entry which is preliminary data.</text>
</comment>
<keyword evidence="4" id="KW-0028">Amino-acid biosynthesis</keyword>
<comment type="pathway">
    <text evidence="2">Amino-acid degradation; L-lysine degradation via saccharopine pathway; glutaryl-CoA from L-lysine: step 2/6.</text>
</comment>
<evidence type="ECO:0000313" key="10">
    <source>
        <dbReference type="Proteomes" id="UP001648503"/>
    </source>
</evidence>
<keyword evidence="3" id="KW-0560">Oxidoreductase</keyword>
<comment type="pathway">
    <text evidence="1">Amino-acid degradation; L-lysine degradation via saccharopine pathway; glutaryl-CoA from L-lysine: step 1/6.</text>
</comment>
<dbReference type="SMART" id="SM01003">
    <property type="entry name" value="AlaDh_PNT_N"/>
    <property type="match status" value="1"/>
</dbReference>
<evidence type="ECO:0000256" key="2">
    <source>
        <dbReference type="ARBA" id="ARBA00004720"/>
    </source>
</evidence>
<keyword evidence="5" id="KW-0511">Multifunctional enzyme</keyword>
<proteinExistence type="inferred from homology"/>
<comment type="similarity">
    <text evidence="6">In the C-terminal section; belongs to the saccharopine dehydrogenase family.</text>
</comment>
<evidence type="ECO:0008006" key="11">
    <source>
        <dbReference type="Google" id="ProtNLM"/>
    </source>
</evidence>
<evidence type="ECO:0000256" key="1">
    <source>
        <dbReference type="ARBA" id="ARBA00004682"/>
    </source>
</evidence>
<dbReference type="InterPro" id="IPR007698">
    <property type="entry name" value="AlaDH/PNT_NAD(H)-bd"/>
</dbReference>
<keyword evidence="10" id="KW-1185">Reference proteome</keyword>
<reference evidence="9 10" key="1">
    <citation type="submission" date="2021-02" db="EMBL/GenBank/DDBJ databases">
        <title>Variation within the Batrachochytrium salamandrivorans European outbreak.</title>
        <authorList>
            <person name="Kelly M."/>
            <person name="Pasmans F."/>
            <person name="Shea T.P."/>
            <person name="Munoz J.F."/>
            <person name="Carranza S."/>
            <person name="Cuomo C.A."/>
            <person name="Martel A."/>
        </authorList>
    </citation>
    <scope>NUCLEOTIDE SEQUENCE [LARGE SCALE GENOMIC DNA]</scope>
    <source>
        <strain evidence="9 10">AMFP18/2</strain>
    </source>
</reference>
<dbReference type="PANTHER" id="PTHR11133:SF22">
    <property type="entry name" value="ALPHA-AMINOADIPIC SEMIALDEHYDE SYNTHASE, MITOCHONDRIAL"/>
    <property type="match status" value="1"/>
</dbReference>
<sequence length="1321" mass="145538">MLSLVSRKSIRSLSLRPTLATRYPLCALVTSGAANSTTANKCPVSIGIRREGKNRWERRVPLVPSHVLHLTKDLGATVYIQPSSKRVISDDLYRQAGAIVQDDLSAAHVIVGVKEVPVAQLIKDKTYIYFSHTHKAQKYNMPMLQNVLDKKIRLIDYELMTNEDGSRLVQFSRFAGYAGMIDTLYAVGHRLLGLGYGSPFLSMGMTHQYRSLEEGCLDVAATGDVIKQDGIPKQLGPMVFVFVGGGNVAQGALHVFEKLPHEWVSSNDLAALASSTDFDHRKLYACKILPEDYLVRKDGGEFVCEDYFKNPEQYKSIFHEKIAPYASVIVNGMFWTEKYPRLMTIDQTHQLASENNLRLLTLSDISCDINGPFEFMSYSSTIDTPTFMYDPVNKSTHHSVEGRGIQIMSIDNLPTELPLEASEYFSTALVPFISELAKGNADHPVIQRAAITTTKGELVDKYKHLKSSLPMHGHSGSAKVTGSKKVLLLGSGFVAGPLVDYLLRTPGTHVTIASNAREEAMRLSGGRDSTSVLPLDVSNKAELSNLVSGHDVVVSFVPASLHPVIAEQCLEHKKNLVTASYISPAMAAFDQRAKDAGLAFVNEVGLDPGIDHLTACQLFNQVKSEGGRITSFVSWCGGLPAPETSDNPLGYKFSWSPKGVLLAGLNSAKFKMNGKMYDIPGSELMRNVFDVPIFKGFAFEGVANRDSLAYADLYNLGELEGLTSMFRGTLRYKGYAEIMGAFNKLGLLDTKSRPELRAGISWGKLLQQMVGTDVHNGVAKKLALNPSVAPEAETLARVISSLKWLGITSDAEGADTGDSVLDAFCALLQRKLVYGPGERDMVAMHHVFGIQTSSGKKETRTSTMIAYGDPAGYSAMALTVGLPAAIATEMVLNGSLKRRGVIAPMSADIYEPMLTKLEREVPGLPRDTSPIRGLMYADDVAVFADSEQSLLAASTAIEQWANWWEMQFGVTKCGIISFTGHLAPRLDNPLDIRLHGQLVSRVESYKYLGVLIDSKLDHSAWLKQKRSALEHTISALHPVLANHQLTVNYRSRIFSAVVMGKAYYGLELVGGNKSHLAPLQTTINKGIRLFTGARLSTAIGLLLVETGIGSLFTRSLVSRLVRSQRWFWSRRTKQLYRNRYWLTPQVRPKTVKQRHSFALMETLQTCGDSASLQKYVTRQLLDTCGFFKDPSFDQSRAHGTRYLMLARMDALWTARKAIRIGILVDTHQFSIDHCILCDQKLLSTSIAHLVVKCEQVTDHRIQSGLVSAIQKSRLRLLGRSTRSGCGECIYLAPRWSLKWRSRSGPALVGRDCGAGIYGDEA</sequence>
<name>A0ABQ8FAQ9_9FUNG</name>
<dbReference type="SUPFAM" id="SSF55347">
    <property type="entry name" value="Glyceraldehyde-3-phosphate dehydrogenase-like, C-terminal domain"/>
    <property type="match status" value="1"/>
</dbReference>
<gene>
    <name evidence="9" type="ORF">BASA50_007192</name>
</gene>
<organism evidence="9 10">
    <name type="scientific">Batrachochytrium salamandrivorans</name>
    <dbReference type="NCBI Taxonomy" id="1357716"/>
    <lineage>
        <taxon>Eukaryota</taxon>
        <taxon>Fungi</taxon>
        <taxon>Fungi incertae sedis</taxon>
        <taxon>Chytridiomycota</taxon>
        <taxon>Chytridiomycota incertae sedis</taxon>
        <taxon>Chytridiomycetes</taxon>
        <taxon>Rhizophydiales</taxon>
        <taxon>Rhizophydiales incertae sedis</taxon>
        <taxon>Batrachochytrium</taxon>
    </lineage>
</organism>
<protein>
    <recommendedName>
        <fullName evidence="11">Saccharopine dehydrogenase (NAD(+), L-glutamate-forming)</fullName>
    </recommendedName>
</protein>
<dbReference type="SUPFAM" id="SSF51735">
    <property type="entry name" value="NAD(P)-binding Rossmann-fold domains"/>
    <property type="match status" value="1"/>
</dbReference>
<dbReference type="InterPro" id="IPR036291">
    <property type="entry name" value="NAD(P)-bd_dom_sf"/>
</dbReference>
<evidence type="ECO:0000259" key="8">
    <source>
        <dbReference type="SMART" id="SM01003"/>
    </source>
</evidence>
<keyword evidence="4" id="KW-0457">Lysine biosynthesis</keyword>
<dbReference type="InterPro" id="IPR007886">
    <property type="entry name" value="AlaDH/PNT_N"/>
</dbReference>
<dbReference type="SUPFAM" id="SSF52283">
    <property type="entry name" value="Formate/glycerate dehydrogenase catalytic domain-like"/>
    <property type="match status" value="1"/>
</dbReference>
<dbReference type="Gene3D" id="3.40.50.720">
    <property type="entry name" value="NAD(P)-binding Rossmann-like Domain"/>
    <property type="match status" value="2"/>
</dbReference>
<evidence type="ECO:0000256" key="5">
    <source>
        <dbReference type="ARBA" id="ARBA00023268"/>
    </source>
</evidence>
<feature type="domain" description="Alanine dehydrogenase/pyridine nucleotide transhydrogenase NAD(H)-binding" evidence="7">
    <location>
        <begin position="224"/>
        <end position="409"/>
    </location>
</feature>
<dbReference type="Gene3D" id="1.10.1870.10">
    <property type="entry name" value="Domain 3, Saccharopine reductase"/>
    <property type="match status" value="1"/>
</dbReference>
<evidence type="ECO:0000256" key="4">
    <source>
        <dbReference type="ARBA" id="ARBA00023154"/>
    </source>
</evidence>
<dbReference type="Pfam" id="PF16653">
    <property type="entry name" value="Sacchrp_dh_C"/>
    <property type="match status" value="1"/>
</dbReference>
<dbReference type="SMART" id="SM01002">
    <property type="entry name" value="AlaDh_PNT_C"/>
    <property type="match status" value="1"/>
</dbReference>
<accession>A0ABQ8FAQ9</accession>
<dbReference type="PANTHER" id="PTHR11133">
    <property type="entry name" value="SACCHAROPINE DEHYDROGENASE"/>
    <property type="match status" value="1"/>
</dbReference>
<evidence type="ECO:0000313" key="9">
    <source>
        <dbReference type="EMBL" id="KAH6593631.1"/>
    </source>
</evidence>
<dbReference type="EMBL" id="JAFCIX010000349">
    <property type="protein sequence ID" value="KAH6593631.1"/>
    <property type="molecule type" value="Genomic_DNA"/>
</dbReference>
<feature type="domain" description="Alanine dehydrogenase/pyridine nucleotide transhydrogenase N-terminal" evidence="8">
    <location>
        <begin position="47"/>
        <end position="178"/>
    </location>
</feature>
<dbReference type="Proteomes" id="UP001648503">
    <property type="component" value="Unassembled WGS sequence"/>
</dbReference>
<evidence type="ECO:0000256" key="3">
    <source>
        <dbReference type="ARBA" id="ARBA00023002"/>
    </source>
</evidence>
<dbReference type="InterPro" id="IPR032095">
    <property type="entry name" value="Sacchrp_dh-like_C"/>
</dbReference>
<dbReference type="CDD" id="cd12189">
    <property type="entry name" value="LKR_SDH_like"/>
    <property type="match status" value="1"/>
</dbReference>
<dbReference type="InterPro" id="IPR005097">
    <property type="entry name" value="Sacchrp_dh_NADP-bd"/>
</dbReference>
<evidence type="ECO:0000256" key="6">
    <source>
        <dbReference type="ARBA" id="ARBA00025744"/>
    </source>
</evidence>
<dbReference type="Gene3D" id="3.30.360.10">
    <property type="entry name" value="Dihydrodipicolinate Reductase, domain 2"/>
    <property type="match status" value="1"/>
</dbReference>
<dbReference type="Pfam" id="PF03435">
    <property type="entry name" value="Sacchrp_dh_NADP"/>
    <property type="match status" value="1"/>
</dbReference>
<evidence type="ECO:0000259" key="7">
    <source>
        <dbReference type="SMART" id="SM01002"/>
    </source>
</evidence>